<organism evidence="1 2">
    <name type="scientific">Gnomoniopsis smithogilvyi</name>
    <dbReference type="NCBI Taxonomy" id="1191159"/>
    <lineage>
        <taxon>Eukaryota</taxon>
        <taxon>Fungi</taxon>
        <taxon>Dikarya</taxon>
        <taxon>Ascomycota</taxon>
        <taxon>Pezizomycotina</taxon>
        <taxon>Sordariomycetes</taxon>
        <taxon>Sordariomycetidae</taxon>
        <taxon>Diaporthales</taxon>
        <taxon>Gnomoniaceae</taxon>
        <taxon>Gnomoniopsis</taxon>
    </lineage>
</organism>
<dbReference type="OrthoDB" id="5418036at2759"/>
<name>A0A9W8YML2_9PEZI</name>
<protein>
    <submittedName>
        <fullName evidence="1">Uncharacterized protein</fullName>
    </submittedName>
</protein>
<accession>A0A9W8YML2</accession>
<gene>
    <name evidence="1" type="ORF">N0V93_009736</name>
</gene>
<comment type="caution">
    <text evidence="1">The sequence shown here is derived from an EMBL/GenBank/DDBJ whole genome shotgun (WGS) entry which is preliminary data.</text>
</comment>
<dbReference type="EMBL" id="JAPEVB010000006">
    <property type="protein sequence ID" value="KAJ4386838.1"/>
    <property type="molecule type" value="Genomic_DNA"/>
</dbReference>
<keyword evidence="2" id="KW-1185">Reference proteome</keyword>
<evidence type="ECO:0000313" key="2">
    <source>
        <dbReference type="Proteomes" id="UP001140453"/>
    </source>
</evidence>
<dbReference type="AlphaFoldDB" id="A0A9W8YML2"/>
<proteinExistence type="predicted"/>
<sequence>MPWEIVRRGRLLDEQGNETQARRSPVVCGCDGLEAGKRYKVTVATGKLVGRSWWWGTEDEVWNGTATIPMFTENGEKLRLPLVYEVENDGIEFSVEN</sequence>
<evidence type="ECO:0000313" key="1">
    <source>
        <dbReference type="EMBL" id="KAJ4386838.1"/>
    </source>
</evidence>
<dbReference type="Proteomes" id="UP001140453">
    <property type="component" value="Unassembled WGS sequence"/>
</dbReference>
<reference evidence="1" key="1">
    <citation type="submission" date="2022-10" db="EMBL/GenBank/DDBJ databases">
        <title>Tapping the CABI collections for fungal endophytes: first genome assemblies for Collariella, Neodidymelliopsis, Ascochyta clinopodiicola, Didymella pomorum, Didymosphaeria variabile, Neocosmospora piperis and Neocucurbitaria cava.</title>
        <authorList>
            <person name="Hill R."/>
        </authorList>
    </citation>
    <scope>NUCLEOTIDE SEQUENCE</scope>
    <source>
        <strain evidence="1">IMI 355082</strain>
    </source>
</reference>